<keyword evidence="3" id="KW-1185">Reference proteome</keyword>
<proteinExistence type="predicted"/>
<feature type="compositionally biased region" description="Basic residues" evidence="1">
    <location>
        <begin position="200"/>
        <end position="209"/>
    </location>
</feature>
<dbReference type="AlphaFoldDB" id="A0A2A6BQS0"/>
<organism evidence="2 3">
    <name type="scientific">Pristionchus pacificus</name>
    <name type="common">Parasitic nematode worm</name>
    <dbReference type="NCBI Taxonomy" id="54126"/>
    <lineage>
        <taxon>Eukaryota</taxon>
        <taxon>Metazoa</taxon>
        <taxon>Ecdysozoa</taxon>
        <taxon>Nematoda</taxon>
        <taxon>Chromadorea</taxon>
        <taxon>Rhabditida</taxon>
        <taxon>Rhabditina</taxon>
        <taxon>Diplogasteromorpha</taxon>
        <taxon>Diplogasteroidea</taxon>
        <taxon>Neodiplogasteridae</taxon>
        <taxon>Pristionchus</taxon>
    </lineage>
</organism>
<reference evidence="3" key="1">
    <citation type="journal article" date="2008" name="Nat. Genet.">
        <title>The Pristionchus pacificus genome provides a unique perspective on nematode lifestyle and parasitism.</title>
        <authorList>
            <person name="Dieterich C."/>
            <person name="Clifton S.W."/>
            <person name="Schuster L.N."/>
            <person name="Chinwalla A."/>
            <person name="Delehaunty K."/>
            <person name="Dinkelacker I."/>
            <person name="Fulton L."/>
            <person name="Fulton R."/>
            <person name="Godfrey J."/>
            <person name="Minx P."/>
            <person name="Mitreva M."/>
            <person name="Roeseler W."/>
            <person name="Tian H."/>
            <person name="Witte H."/>
            <person name="Yang S.P."/>
            <person name="Wilson R.K."/>
            <person name="Sommer R.J."/>
        </authorList>
    </citation>
    <scope>NUCLEOTIDE SEQUENCE [LARGE SCALE GENOMIC DNA]</scope>
    <source>
        <strain evidence="3">PS312</strain>
    </source>
</reference>
<feature type="region of interest" description="Disordered" evidence="1">
    <location>
        <begin position="176"/>
        <end position="238"/>
    </location>
</feature>
<name>A0A2A6BQS0_PRIPA</name>
<dbReference type="Proteomes" id="UP000005239">
    <property type="component" value="Unassembled WGS sequence"/>
</dbReference>
<evidence type="ECO:0000313" key="2">
    <source>
        <dbReference type="EnsemblMetazoa" id="PPA24855.1"/>
    </source>
</evidence>
<evidence type="ECO:0000256" key="1">
    <source>
        <dbReference type="SAM" id="MobiDB-lite"/>
    </source>
</evidence>
<sequence>MLSDPRFITLDAQAKARLSQRRKCVVCSALRLAHEVVRAVHPALCREHFDPRCFTDNHELRACAVPTLPKGNTTAAVMRLLRKAKAELAKILPGTFIPREDTWLRIERGDSIGQKNRTAAVASPKRKTPNLCDGQPLYNGVPKKESQIYASSYRGDKEIKKEEDDYDLHDWTQSNAAGSMAIPGSSNDGESNTGTAVPPSKRRSARPRKSYSPTPPISRNTGLDSVEQDDTKVTTRSGRLVKRKKFDVYDAPQQLCGGQTKRARGGRAESTTTLHADTSADQLRPPPGSINPITGEITPYEEDVKPDMAQLNSAAAACMNAMVAVKKEEMEDGYLVDSFDKEPFGNWEDFEKKQKLIDHIAHDHCYYA</sequence>
<accession>A0A8R1YHV6</accession>
<dbReference type="EnsemblMetazoa" id="PPA24855.1">
    <property type="protein sequence ID" value="PPA24855.1"/>
    <property type="gene ID" value="WBGene00114409"/>
</dbReference>
<protein>
    <submittedName>
        <fullName evidence="2">Uncharacterized protein</fullName>
    </submittedName>
</protein>
<feature type="region of interest" description="Disordered" evidence="1">
    <location>
        <begin position="116"/>
        <end position="139"/>
    </location>
</feature>
<feature type="compositionally biased region" description="Polar residues" evidence="1">
    <location>
        <begin position="184"/>
        <end position="195"/>
    </location>
</feature>
<gene>
    <name evidence="2" type="primary">WBGene00114409</name>
</gene>
<evidence type="ECO:0000313" key="3">
    <source>
        <dbReference type="Proteomes" id="UP000005239"/>
    </source>
</evidence>
<accession>A0A2A6BQS0</accession>
<reference evidence="2" key="2">
    <citation type="submission" date="2022-06" db="UniProtKB">
        <authorList>
            <consortium name="EnsemblMetazoa"/>
        </authorList>
    </citation>
    <scope>IDENTIFICATION</scope>
    <source>
        <strain evidence="2">PS312</strain>
    </source>
</reference>